<dbReference type="EMBL" id="QWLM01000043">
    <property type="protein sequence ID" value="RHW41414.1"/>
    <property type="molecule type" value="Genomic_DNA"/>
</dbReference>
<protein>
    <submittedName>
        <fullName evidence="1">Uncharacterized protein</fullName>
    </submittedName>
</protein>
<sequence length="54" mass="5664">MPVGAIRSIGAHGLSTPADISVAASTASTFLGWWAPSPRSTSVARRRAALLRTW</sequence>
<evidence type="ECO:0000313" key="2">
    <source>
        <dbReference type="Proteomes" id="UP000285376"/>
    </source>
</evidence>
<reference evidence="1 2" key="1">
    <citation type="submission" date="2018-08" db="EMBL/GenBank/DDBJ databases">
        <title>Whole genome sequence analysis of Dermacoccus abyssi bacteria isolated from Deep Mariana trench Micromonospora spp reveals genes involved in the environmental adaptation and production of secondary metabolites.</title>
        <authorList>
            <person name="Abdel-Mageed W.M."/>
            <person name="Lehri B."/>
            <person name="Nouioui I."/>
            <person name="Goodfellow I."/>
            <person name="Jaspars M."/>
            <person name="Karlyshev A."/>
        </authorList>
    </citation>
    <scope>NUCLEOTIDE SEQUENCE [LARGE SCALE GENOMIC DNA]</scope>
    <source>
        <strain evidence="1 2">MT1.1</strain>
    </source>
</reference>
<proteinExistence type="predicted"/>
<gene>
    <name evidence="1" type="ORF">D1832_15000</name>
</gene>
<dbReference type="Proteomes" id="UP000285376">
    <property type="component" value="Unassembled WGS sequence"/>
</dbReference>
<dbReference type="AlphaFoldDB" id="A0A417YVR7"/>
<evidence type="ECO:0000313" key="1">
    <source>
        <dbReference type="EMBL" id="RHW41414.1"/>
    </source>
</evidence>
<comment type="caution">
    <text evidence="1">The sequence shown here is derived from an EMBL/GenBank/DDBJ whole genome shotgun (WGS) entry which is preliminary data.</text>
</comment>
<organism evidence="1 2">
    <name type="scientific">Dermacoccus abyssi</name>
    <dbReference type="NCBI Taxonomy" id="322596"/>
    <lineage>
        <taxon>Bacteria</taxon>
        <taxon>Bacillati</taxon>
        <taxon>Actinomycetota</taxon>
        <taxon>Actinomycetes</taxon>
        <taxon>Micrococcales</taxon>
        <taxon>Dermacoccaceae</taxon>
        <taxon>Dermacoccus</taxon>
    </lineage>
</organism>
<name>A0A417YVR7_9MICO</name>
<accession>A0A417YVR7</accession>